<reference evidence="1 2" key="1">
    <citation type="submission" date="2018-07" db="EMBL/GenBank/DDBJ databases">
        <title>A high quality draft genome assembly of the barn swallow (H. rustica rustica).</title>
        <authorList>
            <person name="Formenti G."/>
            <person name="Chiara M."/>
            <person name="Poveda L."/>
            <person name="Francoijs K.-J."/>
            <person name="Bonisoli-Alquati A."/>
            <person name="Canova L."/>
            <person name="Gianfranceschi L."/>
            <person name="Horner D.S."/>
            <person name="Saino N."/>
        </authorList>
    </citation>
    <scope>NUCLEOTIDE SEQUENCE [LARGE SCALE GENOMIC DNA]</scope>
    <source>
        <strain evidence="1">Chelidonia</strain>
        <tissue evidence="1">Blood</tissue>
    </source>
</reference>
<dbReference type="Proteomes" id="UP000269221">
    <property type="component" value="Unassembled WGS sequence"/>
</dbReference>
<keyword evidence="2" id="KW-1185">Reference proteome</keyword>
<dbReference type="AlphaFoldDB" id="A0A3M0KZN5"/>
<proteinExistence type="predicted"/>
<evidence type="ECO:0000313" key="1">
    <source>
        <dbReference type="EMBL" id="RMC18246.1"/>
    </source>
</evidence>
<protein>
    <submittedName>
        <fullName evidence="1">Uncharacterized protein</fullName>
    </submittedName>
</protein>
<dbReference type="EMBL" id="QRBI01000097">
    <property type="protein sequence ID" value="RMC18246.1"/>
    <property type="molecule type" value="Genomic_DNA"/>
</dbReference>
<name>A0A3M0KZN5_HIRRU</name>
<evidence type="ECO:0000313" key="2">
    <source>
        <dbReference type="Proteomes" id="UP000269221"/>
    </source>
</evidence>
<comment type="caution">
    <text evidence="1">The sequence shown here is derived from an EMBL/GenBank/DDBJ whole genome shotgun (WGS) entry which is preliminary data.</text>
</comment>
<accession>A0A3M0KZN5</accession>
<sequence length="98" mass="10680">MSPRGTLTGLRGACADLMKFHKAKYKVLDLGQGNFKYNINTGWAENGSRATLIEGLGVLVDEELNMNRQLGSQTYWAPSKVLWAAGEEGDSAFCPTLV</sequence>
<organism evidence="1 2">
    <name type="scientific">Hirundo rustica rustica</name>
    <dbReference type="NCBI Taxonomy" id="333673"/>
    <lineage>
        <taxon>Eukaryota</taxon>
        <taxon>Metazoa</taxon>
        <taxon>Chordata</taxon>
        <taxon>Craniata</taxon>
        <taxon>Vertebrata</taxon>
        <taxon>Euteleostomi</taxon>
        <taxon>Archelosauria</taxon>
        <taxon>Archosauria</taxon>
        <taxon>Dinosauria</taxon>
        <taxon>Saurischia</taxon>
        <taxon>Theropoda</taxon>
        <taxon>Coelurosauria</taxon>
        <taxon>Aves</taxon>
        <taxon>Neognathae</taxon>
        <taxon>Neoaves</taxon>
        <taxon>Telluraves</taxon>
        <taxon>Australaves</taxon>
        <taxon>Passeriformes</taxon>
        <taxon>Sylvioidea</taxon>
        <taxon>Hirundinidae</taxon>
        <taxon>Hirundo</taxon>
    </lineage>
</organism>
<gene>
    <name evidence="1" type="ORF">DUI87_05128</name>
</gene>